<feature type="repeat" description="ANK" evidence="3">
    <location>
        <begin position="170"/>
        <end position="202"/>
    </location>
</feature>
<sequence length="368" mass="39790">MRYLSFILIFLNAFFVLFAQTPNTGRLDQLLDYANAGDTNGIKRLISQGSISNFIDFGDNQGHNALITAASKGYKDIVLLLLSQNANVNLTCIHGKTALIYAADAGYVDIVSYLLAKNANPNIKINGGTTALLQAAGKGYYSIVEMIVNANADLRMMGTYRSGNDDGINYNMTPLMVASFNNHDLIVRLLLDKGSDINYINEYGANALFYAIARGNNDIARLLLERGADANVVASYGPYGNITPLALASTLGLTDVISSLLIGKSDINFKMRDGRTALIWAAISGKSDAVNALIMNKADLNIADNDGKTALMFAAENGDYISAEYLINAGAYLNTLDKFKKTALMYAMENGNTEVVDLLTRASLTYNK</sequence>
<dbReference type="Proteomes" id="UP000095247">
    <property type="component" value="Unassembled WGS sequence"/>
</dbReference>
<feature type="repeat" description="ANK" evidence="3">
    <location>
        <begin position="94"/>
        <end position="126"/>
    </location>
</feature>
<dbReference type="SUPFAM" id="SSF48403">
    <property type="entry name" value="Ankyrin repeat"/>
    <property type="match status" value="1"/>
</dbReference>
<name>A0A1E5NCY0_9SPIR</name>
<dbReference type="Gene3D" id="1.25.40.20">
    <property type="entry name" value="Ankyrin repeat-containing domain"/>
    <property type="match status" value="4"/>
</dbReference>
<keyword evidence="1" id="KW-0677">Repeat</keyword>
<feature type="repeat" description="ANK" evidence="3">
    <location>
        <begin position="306"/>
        <end position="338"/>
    </location>
</feature>
<evidence type="ECO:0000256" key="2">
    <source>
        <dbReference type="ARBA" id="ARBA00023043"/>
    </source>
</evidence>
<protein>
    <submittedName>
        <fullName evidence="4">Uncharacterized protein</fullName>
    </submittedName>
</protein>
<feature type="repeat" description="ANK" evidence="3">
    <location>
        <begin position="61"/>
        <end position="93"/>
    </location>
</feature>
<dbReference type="AlphaFoldDB" id="A0A1E5NCY0"/>
<dbReference type="PANTHER" id="PTHR24126">
    <property type="entry name" value="ANKYRIN REPEAT, PH AND SEC7 DOMAIN CONTAINING PROTEIN SECG-RELATED"/>
    <property type="match status" value="1"/>
</dbReference>
<comment type="caution">
    <text evidence="4">The sequence shown here is derived from an EMBL/GenBank/DDBJ whole genome shotgun (WGS) entry which is preliminary data.</text>
</comment>
<proteinExistence type="predicted"/>
<reference evidence="4 5" key="1">
    <citation type="submission" date="2016-08" db="EMBL/GenBank/DDBJ databases">
        <title>Characterization and recognition of Brachyspira hampsonii sp. nov., a novel intestinal spirochete that is pathogenic to pigs.</title>
        <authorList>
            <person name="Mirajkar N."/>
            <person name="La T."/>
            <person name="Phillips N."/>
            <person name="Hampson D."/>
            <person name="Gebhart C."/>
        </authorList>
    </citation>
    <scope>NUCLEOTIDE SEQUENCE [LARGE SCALE GENOMIC DNA]</scope>
    <source>
        <strain evidence="4 5">P280/1</strain>
    </source>
</reference>
<organism evidence="4 5">
    <name type="scientific">Brachyspira hampsonii</name>
    <dbReference type="NCBI Taxonomy" id="1287055"/>
    <lineage>
        <taxon>Bacteria</taxon>
        <taxon>Pseudomonadati</taxon>
        <taxon>Spirochaetota</taxon>
        <taxon>Spirochaetia</taxon>
        <taxon>Brachyspirales</taxon>
        <taxon>Brachyspiraceae</taxon>
        <taxon>Brachyspira</taxon>
    </lineage>
</organism>
<dbReference type="PROSITE" id="PS50088">
    <property type="entry name" value="ANK_REPEAT"/>
    <property type="match status" value="7"/>
</dbReference>
<dbReference type="RefSeq" id="WP_069727246.1">
    <property type="nucleotide sequence ID" value="NZ_MDCO01000012.1"/>
</dbReference>
<gene>
    <name evidence="4" type="ORF">BFL38_04200</name>
</gene>
<dbReference type="InterPro" id="IPR002110">
    <property type="entry name" value="Ankyrin_rpt"/>
</dbReference>
<evidence type="ECO:0000256" key="1">
    <source>
        <dbReference type="ARBA" id="ARBA00022737"/>
    </source>
</evidence>
<feature type="repeat" description="ANK" evidence="3">
    <location>
        <begin position="127"/>
        <end position="159"/>
    </location>
</feature>
<evidence type="ECO:0000313" key="4">
    <source>
        <dbReference type="EMBL" id="OEJ13947.1"/>
    </source>
</evidence>
<dbReference type="PRINTS" id="PR01415">
    <property type="entry name" value="ANKYRIN"/>
</dbReference>
<dbReference type="EMBL" id="MDCO01000012">
    <property type="protein sequence ID" value="OEJ13947.1"/>
    <property type="molecule type" value="Genomic_DNA"/>
</dbReference>
<evidence type="ECO:0000256" key="3">
    <source>
        <dbReference type="PROSITE-ProRule" id="PRU00023"/>
    </source>
</evidence>
<dbReference type="Pfam" id="PF12796">
    <property type="entry name" value="Ank_2"/>
    <property type="match status" value="3"/>
</dbReference>
<feature type="repeat" description="ANK" evidence="3">
    <location>
        <begin position="203"/>
        <end position="235"/>
    </location>
</feature>
<accession>A0A1E5NCY0</accession>
<keyword evidence="2 3" id="KW-0040">ANK repeat</keyword>
<dbReference type="PROSITE" id="PS50297">
    <property type="entry name" value="ANK_REP_REGION"/>
    <property type="match status" value="6"/>
</dbReference>
<dbReference type="SMART" id="SM00248">
    <property type="entry name" value="ANK"/>
    <property type="match status" value="9"/>
</dbReference>
<evidence type="ECO:0000313" key="5">
    <source>
        <dbReference type="Proteomes" id="UP000095247"/>
    </source>
</evidence>
<dbReference type="InterPro" id="IPR036770">
    <property type="entry name" value="Ankyrin_rpt-contain_sf"/>
</dbReference>
<dbReference type="PANTHER" id="PTHR24126:SF14">
    <property type="entry name" value="ANK_REP_REGION DOMAIN-CONTAINING PROTEIN"/>
    <property type="match status" value="1"/>
</dbReference>
<feature type="repeat" description="ANK" evidence="3">
    <location>
        <begin position="273"/>
        <end position="305"/>
    </location>
</feature>